<evidence type="ECO:0000313" key="3">
    <source>
        <dbReference type="EMBL" id="KIO30271.1"/>
    </source>
</evidence>
<comment type="similarity">
    <text evidence="1">Belongs to the TIP41 family.</text>
</comment>
<reference evidence="4" key="2">
    <citation type="submission" date="2015-01" db="EMBL/GenBank/DDBJ databases">
        <title>Evolutionary Origins and Diversification of the Mycorrhizal Mutualists.</title>
        <authorList>
            <consortium name="DOE Joint Genome Institute"/>
            <consortium name="Mycorrhizal Genomics Consortium"/>
            <person name="Kohler A."/>
            <person name="Kuo A."/>
            <person name="Nagy L.G."/>
            <person name="Floudas D."/>
            <person name="Copeland A."/>
            <person name="Barry K.W."/>
            <person name="Cichocki N."/>
            <person name="Veneault-Fourrey C."/>
            <person name="LaButti K."/>
            <person name="Lindquist E.A."/>
            <person name="Lipzen A."/>
            <person name="Lundell T."/>
            <person name="Morin E."/>
            <person name="Murat C."/>
            <person name="Riley R."/>
            <person name="Ohm R."/>
            <person name="Sun H."/>
            <person name="Tunlid A."/>
            <person name="Henrissat B."/>
            <person name="Grigoriev I.V."/>
            <person name="Hibbett D.S."/>
            <person name="Martin F."/>
        </authorList>
    </citation>
    <scope>NUCLEOTIDE SEQUENCE [LARGE SCALE GENOMIC DNA]</scope>
    <source>
        <strain evidence="4">MUT 4182</strain>
    </source>
</reference>
<dbReference type="PANTHER" id="PTHR21021:SF16">
    <property type="entry name" value="TIP41-LIKE PROTEIN"/>
    <property type="match status" value="1"/>
</dbReference>
<gene>
    <name evidence="3" type="ORF">M407DRAFT_69383</name>
</gene>
<dbReference type="GO" id="GO:0005829">
    <property type="term" value="C:cytosol"/>
    <property type="evidence" value="ECO:0007669"/>
    <property type="project" value="TreeGrafter"/>
</dbReference>
<dbReference type="InterPro" id="IPR007303">
    <property type="entry name" value="TIP41-like"/>
</dbReference>
<evidence type="ECO:0008006" key="5">
    <source>
        <dbReference type="Google" id="ProtNLM"/>
    </source>
</evidence>
<reference evidence="3 4" key="1">
    <citation type="submission" date="2014-04" db="EMBL/GenBank/DDBJ databases">
        <authorList>
            <consortium name="DOE Joint Genome Institute"/>
            <person name="Kuo A."/>
            <person name="Girlanda M."/>
            <person name="Perotto S."/>
            <person name="Kohler A."/>
            <person name="Nagy L.G."/>
            <person name="Floudas D."/>
            <person name="Copeland A."/>
            <person name="Barry K.W."/>
            <person name="Cichocki N."/>
            <person name="Veneault-Fourrey C."/>
            <person name="LaButti K."/>
            <person name="Lindquist E.A."/>
            <person name="Lipzen A."/>
            <person name="Lundell T."/>
            <person name="Morin E."/>
            <person name="Murat C."/>
            <person name="Sun H."/>
            <person name="Tunlid A."/>
            <person name="Henrissat B."/>
            <person name="Grigoriev I.V."/>
            <person name="Hibbett D.S."/>
            <person name="Martin F."/>
            <person name="Nordberg H.P."/>
            <person name="Cantor M.N."/>
            <person name="Hua S.X."/>
        </authorList>
    </citation>
    <scope>NUCLEOTIDE SEQUENCE [LARGE SCALE GENOMIC DNA]</scope>
    <source>
        <strain evidence="3 4">MUT 4182</strain>
    </source>
</reference>
<dbReference type="PANTHER" id="PTHR21021">
    <property type="entry name" value="GAF/PUTATIVE CYTOSKELETAL PROTEIN"/>
    <property type="match status" value="1"/>
</dbReference>
<dbReference type="InterPro" id="IPR051330">
    <property type="entry name" value="Phosphatase_reg/MetRdx"/>
</dbReference>
<evidence type="ECO:0000256" key="2">
    <source>
        <dbReference type="SAM" id="MobiDB-lite"/>
    </source>
</evidence>
<dbReference type="OrthoDB" id="10253878at2759"/>
<evidence type="ECO:0000256" key="1">
    <source>
        <dbReference type="ARBA" id="ARBA00006658"/>
    </source>
</evidence>
<dbReference type="Pfam" id="PF04176">
    <property type="entry name" value="TIP41"/>
    <property type="match status" value="1"/>
</dbReference>
<evidence type="ECO:0000313" key="4">
    <source>
        <dbReference type="Proteomes" id="UP000054248"/>
    </source>
</evidence>
<dbReference type="Proteomes" id="UP000054248">
    <property type="component" value="Unassembled WGS sequence"/>
</dbReference>
<dbReference type="GO" id="GO:0031929">
    <property type="term" value="P:TOR signaling"/>
    <property type="evidence" value="ECO:0007669"/>
    <property type="project" value="TreeGrafter"/>
</dbReference>
<dbReference type="HOGENOM" id="CLU_039187_1_0_1"/>
<keyword evidence="4" id="KW-1185">Reference proteome</keyword>
<dbReference type="EMBL" id="KN822974">
    <property type="protein sequence ID" value="KIO30271.1"/>
    <property type="molecule type" value="Genomic_DNA"/>
</dbReference>
<feature type="region of interest" description="Disordered" evidence="2">
    <location>
        <begin position="1"/>
        <end position="21"/>
    </location>
</feature>
<dbReference type="AlphaFoldDB" id="A0A0C3QPM8"/>
<proteinExistence type="inferred from homology"/>
<dbReference type="STRING" id="1051891.A0A0C3QPM8"/>
<accession>A0A0C3QPM8</accession>
<protein>
    <recommendedName>
        <fullName evidence="5">Type 2A phosphatase activator TIP41</fullName>
    </recommendedName>
</protein>
<organism evidence="3 4">
    <name type="scientific">Tulasnella calospora MUT 4182</name>
    <dbReference type="NCBI Taxonomy" id="1051891"/>
    <lineage>
        <taxon>Eukaryota</taxon>
        <taxon>Fungi</taxon>
        <taxon>Dikarya</taxon>
        <taxon>Basidiomycota</taxon>
        <taxon>Agaricomycotina</taxon>
        <taxon>Agaricomycetes</taxon>
        <taxon>Cantharellales</taxon>
        <taxon>Tulasnellaceae</taxon>
        <taxon>Tulasnella</taxon>
    </lineage>
</organism>
<sequence>MATTSQIPPHTVNGSPGDPTTSIEIQGWVITSTSLPISNAPEIDEMQEMLHGLPIPEMPFGNNSIALKHDASGWEYSFNALGALSEVKLGKLGDGDGGVKVGYAKEWMQSRLEPNSDTPMPETSPTKEYDWTYTTTYPGRETKSSSPHLKWTPADPENPSHCIPLAQLSKRDPILYYAEIMLYEDELHDNGSSRLVIRLRVMPTCLFILSRLTVRVDGVVFRTFDTRIYHSFQPDPHSTSGTLHVVKECSGWEAPYDVVKRVSELAYFLWRTDSRGHTLFQHLPNPNDLTPLTDANFIAQVLTQLPKSVSQNPRAKSGTGWRGLGTRVEVCHLNPKPVVDGPQVAVDGA</sequence>
<name>A0A0C3QPM8_9AGAM</name>